<evidence type="ECO:0000256" key="2">
    <source>
        <dbReference type="SAM" id="MobiDB-lite"/>
    </source>
</evidence>
<evidence type="ECO:0000256" key="1">
    <source>
        <dbReference type="SAM" id="Coils"/>
    </source>
</evidence>
<feature type="region of interest" description="Disordered" evidence="2">
    <location>
        <begin position="1"/>
        <end position="24"/>
    </location>
</feature>
<name>A0ABY3PGS6_9CYAN</name>
<organism evidence="3 4">
    <name type="scientific">Gloeobacter morelensis MG652769</name>
    <dbReference type="NCBI Taxonomy" id="2781736"/>
    <lineage>
        <taxon>Bacteria</taxon>
        <taxon>Bacillati</taxon>
        <taxon>Cyanobacteriota</taxon>
        <taxon>Cyanophyceae</taxon>
        <taxon>Gloeobacterales</taxon>
        <taxon>Gloeobacteraceae</taxon>
        <taxon>Gloeobacter</taxon>
        <taxon>Gloeobacter morelensis</taxon>
    </lineage>
</organism>
<feature type="coiled-coil region" evidence="1">
    <location>
        <begin position="61"/>
        <end position="158"/>
    </location>
</feature>
<evidence type="ECO:0000313" key="4">
    <source>
        <dbReference type="Proteomes" id="UP001054846"/>
    </source>
</evidence>
<dbReference type="Proteomes" id="UP001054846">
    <property type="component" value="Chromosome"/>
</dbReference>
<proteinExistence type="predicted"/>
<feature type="compositionally biased region" description="Basic and acidic residues" evidence="2">
    <location>
        <begin position="11"/>
        <end position="24"/>
    </location>
</feature>
<reference evidence="3 4" key="1">
    <citation type="journal article" date="2021" name="Genome Biol. Evol.">
        <title>Complete Genome Sequencing of a Novel Gloeobacter Species from a Waterfall Cave in Mexico.</title>
        <authorList>
            <person name="Saw J.H."/>
            <person name="Cardona T."/>
            <person name="Montejano G."/>
        </authorList>
    </citation>
    <scope>NUCLEOTIDE SEQUENCE [LARGE SCALE GENOMIC DNA]</scope>
    <source>
        <strain evidence="3">MG652769</strain>
    </source>
</reference>
<dbReference type="EMBL" id="CP063845">
    <property type="protein sequence ID" value="UFP92866.1"/>
    <property type="molecule type" value="Genomic_DNA"/>
</dbReference>
<evidence type="ECO:0000313" key="3">
    <source>
        <dbReference type="EMBL" id="UFP92866.1"/>
    </source>
</evidence>
<keyword evidence="1" id="KW-0175">Coiled coil</keyword>
<feature type="region of interest" description="Disordered" evidence="2">
    <location>
        <begin position="168"/>
        <end position="196"/>
    </location>
</feature>
<sequence length="215" mass="24155">MDEESAAPKSHPPDRPREPVDQKAHAAFWKGAAEEAEQLCLEQMEIARQAHIARQEAESALIVQRQTIASQQAELSELRRNFDRSSGIIRSLEQRLATLQEQLTHRPAASPQGEARIVEAERCTRAQAQAAEQAQARLRKANERVVALERQLLQLKAVLERTTFERPQPPLCLPESTNITGTNGQIPEPPPRARSRHSLVRLPTFLETSQDRGEC</sequence>
<keyword evidence="4" id="KW-1185">Reference proteome</keyword>
<accession>A0ABY3PGS6</accession>
<gene>
    <name evidence="3" type="ORF">ISF26_13645</name>
</gene>
<protein>
    <submittedName>
        <fullName evidence="3">Uncharacterized protein</fullName>
    </submittedName>
</protein>
<feature type="compositionally biased region" description="Polar residues" evidence="2">
    <location>
        <begin position="175"/>
        <end position="185"/>
    </location>
</feature>
<dbReference type="RefSeq" id="WP_230839862.1">
    <property type="nucleotide sequence ID" value="NZ_CP063845.1"/>
</dbReference>